<keyword evidence="10" id="KW-0325">Glycoprotein</keyword>
<evidence type="ECO:0000256" key="3">
    <source>
        <dbReference type="ARBA" id="ARBA00022676"/>
    </source>
</evidence>
<dbReference type="AlphaFoldDB" id="A0A834YZU3"/>
<keyword evidence="6 13" id="KW-0735">Signal-anchor</keyword>
<dbReference type="GO" id="GO:0015018">
    <property type="term" value="F:galactosylgalactosylxylosylprotein 3-beta-glucuronosyltransferase activity"/>
    <property type="evidence" value="ECO:0007669"/>
    <property type="project" value="InterPro"/>
</dbReference>
<evidence type="ECO:0000256" key="1">
    <source>
        <dbReference type="ARBA" id="ARBA00004323"/>
    </source>
</evidence>
<feature type="site" description="Interaction with galactose moiety of substrate glycoprotein" evidence="12">
    <location>
        <position position="244"/>
    </location>
</feature>
<evidence type="ECO:0000256" key="7">
    <source>
        <dbReference type="ARBA" id="ARBA00022989"/>
    </source>
</evidence>
<keyword evidence="9" id="KW-0472">Membrane</keyword>
<dbReference type="OMA" id="CSKVNIW"/>
<keyword evidence="3" id="KW-0328">Glycosyltransferase</keyword>
<dbReference type="GO" id="GO:0071555">
    <property type="term" value="P:cell wall organization"/>
    <property type="evidence" value="ECO:0007669"/>
    <property type="project" value="UniProtKB-KW"/>
</dbReference>
<evidence type="ECO:0000256" key="12">
    <source>
        <dbReference type="PIRSR" id="PIRSR605027-4"/>
    </source>
</evidence>
<dbReference type="InterPro" id="IPR029044">
    <property type="entry name" value="Nucleotide-diphossugar_trans"/>
</dbReference>
<accession>A0A834YZU3</accession>
<dbReference type="GO" id="GO:0010417">
    <property type="term" value="P:glucuronoxylan biosynthetic process"/>
    <property type="evidence" value="ECO:0007669"/>
    <property type="project" value="TreeGrafter"/>
</dbReference>
<dbReference type="Pfam" id="PF03360">
    <property type="entry name" value="Glyco_transf_43"/>
    <property type="match status" value="1"/>
</dbReference>
<comment type="caution">
    <text evidence="14">The sequence shown here is derived from an EMBL/GenBank/DDBJ whole genome shotgun (WGS) entry which is preliminary data.</text>
</comment>
<evidence type="ECO:0000256" key="10">
    <source>
        <dbReference type="ARBA" id="ARBA00023180"/>
    </source>
</evidence>
<comment type="function">
    <text evidence="13">Involved in the synthesis of glucuronoxylan hemicellulose in secondary cell walls.</text>
</comment>
<dbReference type="FunFam" id="3.90.550.10:FF:000084">
    <property type="entry name" value="Glycosyltransferases"/>
    <property type="match status" value="1"/>
</dbReference>
<reference evidence="14 15" key="1">
    <citation type="submission" date="2020-04" db="EMBL/GenBank/DDBJ databases">
        <title>Plant Genome Project.</title>
        <authorList>
            <person name="Zhang R.-G."/>
        </authorList>
    </citation>
    <scope>NUCLEOTIDE SEQUENCE [LARGE SCALE GENOMIC DNA]</scope>
    <source>
        <strain evidence="14">YNK0</strain>
        <tissue evidence="14">Leaf</tissue>
    </source>
</reference>
<dbReference type="PANTHER" id="PTHR10896:SF59">
    <property type="entry name" value="BETA-1,4-XYLOSYLTRANSFERASE IRX9"/>
    <property type="match status" value="1"/>
</dbReference>
<evidence type="ECO:0000313" key="14">
    <source>
        <dbReference type="EMBL" id="KAF8396630.1"/>
    </source>
</evidence>
<evidence type="ECO:0000313" key="15">
    <source>
        <dbReference type="Proteomes" id="UP000655225"/>
    </source>
</evidence>
<keyword evidence="11 13" id="KW-0961">Cell wall biogenesis/degradation</keyword>
<dbReference type="GO" id="GO:0042285">
    <property type="term" value="F:xylosyltransferase activity"/>
    <property type="evidence" value="ECO:0007669"/>
    <property type="project" value="TreeGrafter"/>
</dbReference>
<dbReference type="InterPro" id="IPR005027">
    <property type="entry name" value="Glyco_trans_43"/>
</dbReference>
<dbReference type="GO" id="GO:0009834">
    <property type="term" value="P:plant-type secondary cell wall biogenesis"/>
    <property type="evidence" value="ECO:0007669"/>
    <property type="project" value="TreeGrafter"/>
</dbReference>
<dbReference type="SUPFAM" id="SSF53448">
    <property type="entry name" value="Nucleotide-diphospho-sugar transferases"/>
    <property type="match status" value="1"/>
</dbReference>
<dbReference type="Gene3D" id="3.90.550.10">
    <property type="entry name" value="Spore Coat Polysaccharide Biosynthesis Protein SpsA, Chain A"/>
    <property type="match status" value="1"/>
</dbReference>
<evidence type="ECO:0000256" key="9">
    <source>
        <dbReference type="ARBA" id="ARBA00023136"/>
    </source>
</evidence>
<comment type="subcellular location">
    <subcellularLocation>
        <location evidence="1 13">Golgi apparatus membrane</location>
        <topology evidence="1 13">Single-pass type II membrane protein</topology>
    </subcellularLocation>
</comment>
<evidence type="ECO:0000256" key="8">
    <source>
        <dbReference type="ARBA" id="ARBA00023034"/>
    </source>
</evidence>
<evidence type="ECO:0000256" key="5">
    <source>
        <dbReference type="ARBA" id="ARBA00022692"/>
    </source>
</evidence>
<dbReference type="PANTHER" id="PTHR10896">
    <property type="entry name" value="GALACTOSYLGALACTOSYLXYLOSYLPROTEIN 3-BETA-GLUCURONOSYLTRANSFERASE BETA-1,3-GLUCURONYLTRANSFERASE"/>
    <property type="match status" value="1"/>
</dbReference>
<evidence type="ECO:0000256" key="4">
    <source>
        <dbReference type="ARBA" id="ARBA00022679"/>
    </source>
</evidence>
<dbReference type="Proteomes" id="UP000655225">
    <property type="component" value="Unassembled WGS sequence"/>
</dbReference>
<name>A0A834YZU3_TETSI</name>
<organism evidence="14 15">
    <name type="scientific">Tetracentron sinense</name>
    <name type="common">Spur-leaf</name>
    <dbReference type="NCBI Taxonomy" id="13715"/>
    <lineage>
        <taxon>Eukaryota</taxon>
        <taxon>Viridiplantae</taxon>
        <taxon>Streptophyta</taxon>
        <taxon>Embryophyta</taxon>
        <taxon>Tracheophyta</taxon>
        <taxon>Spermatophyta</taxon>
        <taxon>Magnoliopsida</taxon>
        <taxon>Trochodendrales</taxon>
        <taxon>Trochodendraceae</taxon>
        <taxon>Tetracentron</taxon>
    </lineage>
</organism>
<dbReference type="EC" id="2.4.-.-" evidence="13"/>
<gene>
    <name evidence="14" type="ORF">HHK36_018254</name>
</gene>
<evidence type="ECO:0000256" key="13">
    <source>
        <dbReference type="RuleBase" id="RU363127"/>
    </source>
</evidence>
<keyword evidence="8 13" id="KW-0333">Golgi apparatus</keyword>
<dbReference type="GO" id="GO:0000139">
    <property type="term" value="C:Golgi membrane"/>
    <property type="evidence" value="ECO:0007669"/>
    <property type="project" value="UniProtKB-SubCell"/>
</dbReference>
<keyword evidence="5" id="KW-0812">Transmembrane</keyword>
<evidence type="ECO:0000256" key="6">
    <source>
        <dbReference type="ARBA" id="ARBA00022968"/>
    </source>
</evidence>
<keyword evidence="7" id="KW-1133">Transmembrane helix</keyword>
<keyword evidence="4 13" id="KW-0808">Transferase</keyword>
<evidence type="ECO:0000256" key="2">
    <source>
        <dbReference type="ARBA" id="ARBA00007706"/>
    </source>
</evidence>
<comment type="similarity">
    <text evidence="2 13">Belongs to the glycosyltransferase 43 family.</text>
</comment>
<dbReference type="CDD" id="cd00218">
    <property type="entry name" value="GlcAT-I"/>
    <property type="match status" value="1"/>
</dbReference>
<keyword evidence="15" id="KW-1185">Reference proteome</keyword>
<dbReference type="EMBL" id="JABCRI010000012">
    <property type="protein sequence ID" value="KAF8396630.1"/>
    <property type="molecule type" value="Genomic_DNA"/>
</dbReference>
<dbReference type="OrthoDB" id="675023at2759"/>
<proteinExistence type="inferred from homology"/>
<evidence type="ECO:0000256" key="11">
    <source>
        <dbReference type="ARBA" id="ARBA00023316"/>
    </source>
</evidence>
<protein>
    <recommendedName>
        <fullName evidence="13">Glycosyltransferases</fullName>
        <ecNumber evidence="13">2.4.-.-</ecNumber>
    </recommendedName>
</protein>
<sequence length="356" mass="40675">MGSLDRSKKRLQLWKKAAFHFLLCFVMGFFTGFAPTSRASIFSGRAASKQSVENREFSPLPVEMLHRGTNAGNLNRSLMAETPVAVPTNSNDTDGTDFVEEEVELSPRKLLIVITPIKSNDRFQGIFLRRLANTLKLVPPPLLWIVVEAQSDSSELSEILRQTRIMYRHLVFNENFTDPEAEMDHQRNLALNHIEHHRLNGIVHFAGLSNIYDLGFFEELREIEVFGTWPMALLSANRKRVVIEGPVCGSSQVIGWHLRTKKNQIDMRPPIHISSFAFNSSILWDPERWGRPSSVQDTSQNSIKFVQEVVLEDETKLKGIPHEDCSKVMLWHLHIPQMAVAGNIEKNEEKKRKINK</sequence>